<dbReference type="STRING" id="1120980.GCA_000745955_02423"/>
<gene>
    <name evidence="1" type="ORF">NCTC10283_00199</name>
</gene>
<name>A0A376BLN9_9NEIS</name>
<dbReference type="Proteomes" id="UP000254209">
    <property type="component" value="Unassembled WGS sequence"/>
</dbReference>
<dbReference type="AlphaFoldDB" id="A0A376BLN9"/>
<proteinExistence type="predicted"/>
<organism evidence="1 2">
    <name type="scientific">Alysiella crassa</name>
    <dbReference type="NCBI Taxonomy" id="153491"/>
    <lineage>
        <taxon>Bacteria</taxon>
        <taxon>Pseudomonadati</taxon>
        <taxon>Pseudomonadota</taxon>
        <taxon>Betaproteobacteria</taxon>
        <taxon>Neisseriales</taxon>
        <taxon>Neisseriaceae</taxon>
        <taxon>Alysiella</taxon>
    </lineage>
</organism>
<dbReference type="RefSeq" id="WP_034295397.1">
    <property type="nucleotide sequence ID" value="NZ_CP091519.2"/>
</dbReference>
<keyword evidence="2" id="KW-1185">Reference proteome</keyword>
<protein>
    <submittedName>
        <fullName evidence="1">Uncharacterized protein</fullName>
    </submittedName>
</protein>
<accession>A0A376BLN9</accession>
<evidence type="ECO:0000313" key="2">
    <source>
        <dbReference type="Proteomes" id="UP000254209"/>
    </source>
</evidence>
<sequence>MNEINPIGTNWDDLATQIFTAQEINESKLRVWHIESMIAAVIADNPEAASIAESLKTSLQQAQQGYYASFYTPSTITKQAA</sequence>
<reference evidence="1 2" key="1">
    <citation type="submission" date="2018-06" db="EMBL/GenBank/DDBJ databases">
        <authorList>
            <consortium name="Pathogen Informatics"/>
            <person name="Doyle S."/>
        </authorList>
    </citation>
    <scope>NUCLEOTIDE SEQUENCE [LARGE SCALE GENOMIC DNA]</scope>
    <source>
        <strain evidence="1 2">NCTC10283</strain>
    </source>
</reference>
<evidence type="ECO:0000313" key="1">
    <source>
        <dbReference type="EMBL" id="SSY70134.1"/>
    </source>
</evidence>
<dbReference type="EMBL" id="UFSO01000002">
    <property type="protein sequence ID" value="SSY70134.1"/>
    <property type="molecule type" value="Genomic_DNA"/>
</dbReference>